<keyword evidence="1" id="KW-1133">Transmembrane helix</keyword>
<feature type="transmembrane region" description="Helical" evidence="1">
    <location>
        <begin position="292"/>
        <end position="315"/>
    </location>
</feature>
<dbReference type="RefSeq" id="WP_166580128.1">
    <property type="nucleotide sequence ID" value="NZ_JASHIF010000007.1"/>
</dbReference>
<proteinExistence type="predicted"/>
<accession>A0ABT6Y6T4</accession>
<protein>
    <recommendedName>
        <fullName evidence="4">DUF4407 domain-containing protein</fullName>
    </recommendedName>
</protein>
<keyword evidence="1" id="KW-0472">Membrane</keyword>
<dbReference type="Proteomes" id="UP001236507">
    <property type="component" value="Unassembled WGS sequence"/>
</dbReference>
<gene>
    <name evidence="2" type="ORF">QM524_08625</name>
</gene>
<feature type="transmembrane region" description="Helical" evidence="1">
    <location>
        <begin position="35"/>
        <end position="59"/>
    </location>
</feature>
<evidence type="ECO:0000313" key="3">
    <source>
        <dbReference type="Proteomes" id="UP001236507"/>
    </source>
</evidence>
<evidence type="ECO:0000313" key="2">
    <source>
        <dbReference type="EMBL" id="MDI9859270.1"/>
    </source>
</evidence>
<evidence type="ECO:0008006" key="4">
    <source>
        <dbReference type="Google" id="ProtNLM"/>
    </source>
</evidence>
<comment type="caution">
    <text evidence="2">The sequence shown here is derived from an EMBL/GenBank/DDBJ whole genome shotgun (WGS) entry which is preliminary data.</text>
</comment>
<name>A0ABT6Y6T4_9BACT</name>
<dbReference type="EMBL" id="JASHIF010000007">
    <property type="protein sequence ID" value="MDI9859270.1"/>
    <property type="molecule type" value="Genomic_DNA"/>
</dbReference>
<feature type="transmembrane region" description="Helical" evidence="1">
    <location>
        <begin position="12"/>
        <end position="29"/>
    </location>
</feature>
<reference evidence="2 3" key="1">
    <citation type="submission" date="2023-05" db="EMBL/GenBank/DDBJ databases">
        <title>Novel species of genus Flectobacillus isolated from stream in China.</title>
        <authorList>
            <person name="Lu H."/>
        </authorList>
    </citation>
    <scope>NUCLEOTIDE SEQUENCE [LARGE SCALE GENOMIC DNA]</scope>
    <source>
        <strain evidence="2 3">KCTC 42575</strain>
    </source>
</reference>
<keyword evidence="3" id="KW-1185">Reference proteome</keyword>
<sequence>MGNQRITASDLFLGGLALLLVSVSFYQTWQGLEQIFGHAAIVISLALSLLLLYLCWLLREAKLTGRPTGKLMAVYSFIALFCFMANFNALYTRFMRTDIYTAELRDINARFDKLEADVNAKFNYKYDKATAQNVETKKKQLMEQIQDKGNPGMGNRARMLIKDLEKLLGQKVDILRPVGNDYADLADRMGRQIDGIVSDLSPEEAKLKTDLSAATKKWSDKIQEILLLPKKDKDEQAQGVIDQSLAEYNKLGQKATNILGEEKFKFEPKESNTQDIGKIGYAFDHAVQNFGVYQLVVLLGCILLDFIIPIILLLVTKSGDNNNNGGSVFTHKRSGNVLIPNN</sequence>
<evidence type="ECO:0000256" key="1">
    <source>
        <dbReference type="SAM" id="Phobius"/>
    </source>
</evidence>
<keyword evidence="1" id="KW-0812">Transmembrane</keyword>
<organism evidence="2 3">
    <name type="scientific">Flectobacillus roseus</name>
    <dbReference type="NCBI Taxonomy" id="502259"/>
    <lineage>
        <taxon>Bacteria</taxon>
        <taxon>Pseudomonadati</taxon>
        <taxon>Bacteroidota</taxon>
        <taxon>Cytophagia</taxon>
        <taxon>Cytophagales</taxon>
        <taxon>Flectobacillaceae</taxon>
        <taxon>Flectobacillus</taxon>
    </lineage>
</organism>
<feature type="transmembrane region" description="Helical" evidence="1">
    <location>
        <begin position="71"/>
        <end position="91"/>
    </location>
</feature>